<dbReference type="HOGENOM" id="CLU_026126_12_0_1"/>
<evidence type="ECO:0000256" key="4">
    <source>
        <dbReference type="SAM" id="MobiDB-lite"/>
    </source>
</evidence>
<evidence type="ECO:0000313" key="8">
    <source>
        <dbReference type="Proteomes" id="UP000027195"/>
    </source>
</evidence>
<dbReference type="InterPro" id="IPR004480">
    <property type="entry name" value="Monothiol_GRX-rel"/>
</dbReference>
<dbReference type="GO" id="GO:0051537">
    <property type="term" value="F:2 iron, 2 sulfur cluster binding"/>
    <property type="evidence" value="ECO:0007669"/>
    <property type="project" value="TreeGrafter"/>
</dbReference>
<organism evidence="7 8">
    <name type="scientific">Botryobasidium botryosum (strain FD-172 SS1)</name>
    <dbReference type="NCBI Taxonomy" id="930990"/>
    <lineage>
        <taxon>Eukaryota</taxon>
        <taxon>Fungi</taxon>
        <taxon>Dikarya</taxon>
        <taxon>Basidiomycota</taxon>
        <taxon>Agaricomycotina</taxon>
        <taxon>Agaricomycetes</taxon>
        <taxon>Cantharellales</taxon>
        <taxon>Botryobasidiaceae</taxon>
        <taxon>Botryobasidium</taxon>
    </lineage>
</organism>
<dbReference type="InterPro" id="IPR002109">
    <property type="entry name" value="Glutaredoxin"/>
</dbReference>
<evidence type="ECO:0000259" key="5">
    <source>
        <dbReference type="Pfam" id="PF00085"/>
    </source>
</evidence>
<dbReference type="SUPFAM" id="SSF52833">
    <property type="entry name" value="Thioredoxin-like"/>
    <property type="match status" value="2"/>
</dbReference>
<dbReference type="EMBL" id="KL198035">
    <property type="protein sequence ID" value="KDQ14844.1"/>
    <property type="molecule type" value="Genomic_DNA"/>
</dbReference>
<dbReference type="GO" id="GO:0006879">
    <property type="term" value="P:intracellular iron ion homeostasis"/>
    <property type="evidence" value="ECO:0007669"/>
    <property type="project" value="TreeGrafter"/>
</dbReference>
<dbReference type="Proteomes" id="UP000027195">
    <property type="component" value="Unassembled WGS sequence"/>
</dbReference>
<dbReference type="InterPro" id="IPR033658">
    <property type="entry name" value="GRX_PICOT-like"/>
</dbReference>
<name>A0A067MH61_BOTB1</name>
<evidence type="ECO:0000313" key="7">
    <source>
        <dbReference type="EMBL" id="KDQ14844.1"/>
    </source>
</evidence>
<dbReference type="Pfam" id="PF00462">
    <property type="entry name" value="Glutaredoxin"/>
    <property type="match status" value="1"/>
</dbReference>
<sequence>MSNFHDVTSPDELKSLLSQDLQRVSLLSFWAPMEGNPCEQTNKVVTALSEQHKNILVLSIQAMEQEEIADSFDVESVPTFIVLRGHTLLEKIVGADAAKLTESISKHARQPTEALSKTDKAPAAPPATTDTKVLPPAKAEGEETPEELEARLRKLMNQSKVVAFIKGSPDAPRCGFSRKVVALLRDEKIDFTYFDILTDESVRQGLKALNDWPTFPQIIVNGELIGGLDVVQEMAESGELQEAVAA</sequence>
<dbReference type="GO" id="GO:0015036">
    <property type="term" value="F:disulfide oxidoreductase activity"/>
    <property type="evidence" value="ECO:0007669"/>
    <property type="project" value="UniProtKB-ARBA"/>
</dbReference>
<dbReference type="AlphaFoldDB" id="A0A067MH61"/>
<feature type="domain" description="Thioredoxin" evidence="5">
    <location>
        <begin position="11"/>
        <end position="105"/>
    </location>
</feature>
<feature type="compositionally biased region" description="Low complexity" evidence="4">
    <location>
        <begin position="126"/>
        <end position="138"/>
    </location>
</feature>
<dbReference type="PROSITE" id="PS51354">
    <property type="entry name" value="GLUTAREDOXIN_2"/>
    <property type="match status" value="1"/>
</dbReference>
<proteinExistence type="predicted"/>
<keyword evidence="3" id="KW-0411">Iron-sulfur</keyword>
<dbReference type="Pfam" id="PF00085">
    <property type="entry name" value="Thioredoxin"/>
    <property type="match status" value="1"/>
</dbReference>
<dbReference type="GO" id="GO:0005829">
    <property type="term" value="C:cytosol"/>
    <property type="evidence" value="ECO:0007669"/>
    <property type="project" value="TreeGrafter"/>
</dbReference>
<evidence type="ECO:0008006" key="9">
    <source>
        <dbReference type="Google" id="ProtNLM"/>
    </source>
</evidence>
<dbReference type="GO" id="GO:0005634">
    <property type="term" value="C:nucleus"/>
    <property type="evidence" value="ECO:0007669"/>
    <property type="project" value="TreeGrafter"/>
</dbReference>
<dbReference type="InterPro" id="IPR013766">
    <property type="entry name" value="Thioredoxin_domain"/>
</dbReference>
<dbReference type="Gene3D" id="3.40.30.10">
    <property type="entry name" value="Glutaredoxin"/>
    <property type="match status" value="2"/>
</dbReference>
<keyword evidence="8" id="KW-1185">Reference proteome</keyword>
<dbReference type="InterPro" id="IPR036249">
    <property type="entry name" value="Thioredoxin-like_sf"/>
</dbReference>
<dbReference type="PANTHER" id="PTHR10293:SF73">
    <property type="entry name" value="GLUTAREDOXIN-3"/>
    <property type="match status" value="1"/>
</dbReference>
<evidence type="ECO:0000256" key="3">
    <source>
        <dbReference type="ARBA" id="ARBA00023014"/>
    </source>
</evidence>
<evidence type="ECO:0000259" key="6">
    <source>
        <dbReference type="Pfam" id="PF00462"/>
    </source>
</evidence>
<dbReference type="GO" id="GO:0046872">
    <property type="term" value="F:metal ion binding"/>
    <property type="evidence" value="ECO:0007669"/>
    <property type="project" value="UniProtKB-KW"/>
</dbReference>
<reference evidence="8" key="1">
    <citation type="journal article" date="2014" name="Proc. Natl. Acad. Sci. U.S.A.">
        <title>Extensive sampling of basidiomycete genomes demonstrates inadequacy of the white-rot/brown-rot paradigm for wood decay fungi.</title>
        <authorList>
            <person name="Riley R."/>
            <person name="Salamov A.A."/>
            <person name="Brown D.W."/>
            <person name="Nagy L.G."/>
            <person name="Floudas D."/>
            <person name="Held B.W."/>
            <person name="Levasseur A."/>
            <person name="Lombard V."/>
            <person name="Morin E."/>
            <person name="Otillar R."/>
            <person name="Lindquist E.A."/>
            <person name="Sun H."/>
            <person name="LaButti K.M."/>
            <person name="Schmutz J."/>
            <person name="Jabbour D."/>
            <person name="Luo H."/>
            <person name="Baker S.E."/>
            <person name="Pisabarro A.G."/>
            <person name="Walton J.D."/>
            <person name="Blanchette R.A."/>
            <person name="Henrissat B."/>
            <person name="Martin F."/>
            <person name="Cullen D."/>
            <person name="Hibbett D.S."/>
            <person name="Grigoriev I.V."/>
        </authorList>
    </citation>
    <scope>NUCLEOTIDE SEQUENCE [LARGE SCALE GENOMIC DNA]</scope>
    <source>
        <strain evidence="8">FD-172 SS1</strain>
    </source>
</reference>
<dbReference type="FunCoup" id="A0A067MH61">
    <property type="interactions" value="445"/>
</dbReference>
<dbReference type="PANTHER" id="PTHR10293">
    <property type="entry name" value="GLUTAREDOXIN FAMILY MEMBER"/>
    <property type="match status" value="1"/>
</dbReference>
<evidence type="ECO:0000256" key="2">
    <source>
        <dbReference type="ARBA" id="ARBA00023004"/>
    </source>
</evidence>
<dbReference type="CDD" id="cd03028">
    <property type="entry name" value="GRX_PICOT_like"/>
    <property type="match status" value="1"/>
</dbReference>
<dbReference type="OrthoDB" id="415696at2759"/>
<evidence type="ECO:0000256" key="1">
    <source>
        <dbReference type="ARBA" id="ARBA00022723"/>
    </source>
</evidence>
<feature type="domain" description="Glutaredoxin" evidence="6">
    <location>
        <begin position="161"/>
        <end position="225"/>
    </location>
</feature>
<dbReference type="STRING" id="930990.A0A067MH61"/>
<protein>
    <recommendedName>
        <fullName evidence="9">Glutaredoxin</fullName>
    </recommendedName>
</protein>
<keyword evidence="2" id="KW-0408">Iron</keyword>
<keyword evidence="1" id="KW-0479">Metal-binding</keyword>
<feature type="region of interest" description="Disordered" evidence="4">
    <location>
        <begin position="104"/>
        <end position="146"/>
    </location>
</feature>
<gene>
    <name evidence="7" type="ORF">BOTBODRAFT_158862</name>
</gene>
<accession>A0A067MH61</accession>
<dbReference type="FunFam" id="3.40.30.10:FF:000012">
    <property type="entry name" value="Monothiol glutaredoxin"/>
    <property type="match status" value="1"/>
</dbReference>
<dbReference type="InParanoid" id="A0A067MH61"/>